<evidence type="ECO:0000313" key="2">
    <source>
        <dbReference type="Proteomes" id="UP000735302"/>
    </source>
</evidence>
<keyword evidence="2" id="KW-1185">Reference proteome</keyword>
<protein>
    <submittedName>
        <fullName evidence="1">Histone-lysine N-methyltransferase suv420h1-like isoform x2</fullName>
    </submittedName>
</protein>
<gene>
    <name evidence="1" type="ORF">PoB_000357100</name>
</gene>
<dbReference type="EMBL" id="BLXT01000437">
    <property type="protein sequence ID" value="GFN77065.1"/>
    <property type="molecule type" value="Genomic_DNA"/>
</dbReference>
<dbReference type="AlphaFoldDB" id="A0AAV3Y3T1"/>
<name>A0AAV3Y3T1_9GAST</name>
<proteinExistence type="predicted"/>
<sequence>MKGLFGGTVDSESALRNPGIPSAAGPSPPPVPWLDGLPESLRSLCCGLTIYKNTLSSQPYVTYEKLKALYNQDKKSARLKRSDVPTHVTGNISYKFASQEIQWYLKISIYDKLTMKEELHVLDEVHSGAANINVYQKTLISILRYTESLLIKFIIL</sequence>
<organism evidence="1 2">
    <name type="scientific">Plakobranchus ocellatus</name>
    <dbReference type="NCBI Taxonomy" id="259542"/>
    <lineage>
        <taxon>Eukaryota</taxon>
        <taxon>Metazoa</taxon>
        <taxon>Spiralia</taxon>
        <taxon>Lophotrochozoa</taxon>
        <taxon>Mollusca</taxon>
        <taxon>Gastropoda</taxon>
        <taxon>Heterobranchia</taxon>
        <taxon>Euthyneura</taxon>
        <taxon>Panpulmonata</taxon>
        <taxon>Sacoglossa</taxon>
        <taxon>Placobranchoidea</taxon>
        <taxon>Plakobranchidae</taxon>
        <taxon>Plakobranchus</taxon>
    </lineage>
</organism>
<evidence type="ECO:0000313" key="1">
    <source>
        <dbReference type="EMBL" id="GFN77065.1"/>
    </source>
</evidence>
<accession>A0AAV3Y3T1</accession>
<reference evidence="1 2" key="1">
    <citation type="journal article" date="2021" name="Elife">
        <title>Chloroplast acquisition without the gene transfer in kleptoplastic sea slugs, Plakobranchus ocellatus.</title>
        <authorList>
            <person name="Maeda T."/>
            <person name="Takahashi S."/>
            <person name="Yoshida T."/>
            <person name="Shimamura S."/>
            <person name="Takaki Y."/>
            <person name="Nagai Y."/>
            <person name="Toyoda A."/>
            <person name="Suzuki Y."/>
            <person name="Arimoto A."/>
            <person name="Ishii H."/>
            <person name="Satoh N."/>
            <person name="Nishiyama T."/>
            <person name="Hasebe M."/>
            <person name="Maruyama T."/>
            <person name="Minagawa J."/>
            <person name="Obokata J."/>
            <person name="Shigenobu S."/>
        </authorList>
    </citation>
    <scope>NUCLEOTIDE SEQUENCE [LARGE SCALE GENOMIC DNA]</scope>
</reference>
<comment type="caution">
    <text evidence="1">The sequence shown here is derived from an EMBL/GenBank/DDBJ whole genome shotgun (WGS) entry which is preliminary data.</text>
</comment>
<dbReference type="Proteomes" id="UP000735302">
    <property type="component" value="Unassembled WGS sequence"/>
</dbReference>